<feature type="region of interest" description="Disordered" evidence="1">
    <location>
        <begin position="324"/>
        <end position="343"/>
    </location>
</feature>
<reference evidence="4" key="2">
    <citation type="submission" date="2020-04" db="EMBL/GenBank/DDBJ databases">
        <authorList>
            <consortium name="NCBI Genome Project"/>
        </authorList>
    </citation>
    <scope>NUCLEOTIDE SEQUENCE</scope>
    <source>
        <strain evidence="4">CBS 304.34</strain>
    </source>
</reference>
<name>A0A6A6Z3G4_9PEZI</name>
<feature type="region of interest" description="Disordered" evidence="1">
    <location>
        <begin position="1"/>
        <end position="50"/>
    </location>
</feature>
<protein>
    <submittedName>
        <fullName evidence="2 4">Uncharacterized protein</fullName>
    </submittedName>
</protein>
<accession>A0A6A6Z3G4</accession>
<dbReference type="GeneID" id="54455744"/>
<dbReference type="InterPro" id="IPR053221">
    <property type="entry name" value="Burnettramic_acid_biosynth"/>
</dbReference>
<evidence type="ECO:0000256" key="1">
    <source>
        <dbReference type="SAM" id="MobiDB-lite"/>
    </source>
</evidence>
<proteinExistence type="predicted"/>
<feature type="non-terminal residue" evidence="2">
    <location>
        <position position="1"/>
    </location>
</feature>
<evidence type="ECO:0000313" key="2">
    <source>
        <dbReference type="EMBL" id="KAF2815289.1"/>
    </source>
</evidence>
<evidence type="ECO:0000313" key="4">
    <source>
        <dbReference type="RefSeq" id="XP_033582253.1"/>
    </source>
</evidence>
<feature type="non-terminal residue" evidence="2">
    <location>
        <position position="343"/>
    </location>
</feature>
<keyword evidence="3" id="KW-1185">Reference proteome</keyword>
<feature type="compositionally biased region" description="Low complexity" evidence="1">
    <location>
        <begin position="20"/>
        <end position="41"/>
    </location>
</feature>
<dbReference type="RefSeq" id="XP_033582253.1">
    <property type="nucleotide sequence ID" value="XM_033714851.1"/>
</dbReference>
<sequence length="343" mass="37309">IGLGTEAYAHHKEKKERANSGVSNSQSPANSSESIKSNVSSYDSDEDEWARDAAQEQLLDRESMIDNRSVDQIVDDFTRAHPPPTVSVAGNLPFPVIIPQKRPEARNHGFIRVYAPALSAAGIDEPTFLDNYTASIKGSGYFNAVNVAIAASVIAYTVSAVSVNPAVHFAAFCVHASIEAGRRVQNVTQINKYLLRMNEELFKPRRLYAMLMTFKPTSDASNVDVDISANILKSVYARNGGGRKKVRSASGKSVGEAQMPECCPLVFPTLDAPGTTEAQKQGAFKRAGAFVSDYKDRKARAQFRYNNPDSTLNVLPQERFASVFSDPNHPMHKGGPLNTLTGG</sequence>
<organism evidence="2">
    <name type="scientific">Mytilinidion resinicola</name>
    <dbReference type="NCBI Taxonomy" id="574789"/>
    <lineage>
        <taxon>Eukaryota</taxon>
        <taxon>Fungi</taxon>
        <taxon>Dikarya</taxon>
        <taxon>Ascomycota</taxon>
        <taxon>Pezizomycotina</taxon>
        <taxon>Dothideomycetes</taxon>
        <taxon>Pleosporomycetidae</taxon>
        <taxon>Mytilinidiales</taxon>
        <taxon>Mytilinidiaceae</taxon>
        <taxon>Mytilinidion</taxon>
    </lineage>
</organism>
<reference evidence="2 4" key="1">
    <citation type="journal article" date="2020" name="Stud. Mycol.">
        <title>101 Dothideomycetes genomes: a test case for predicting lifestyles and emergence of pathogens.</title>
        <authorList>
            <person name="Haridas S."/>
            <person name="Albert R."/>
            <person name="Binder M."/>
            <person name="Bloem J."/>
            <person name="Labutti K."/>
            <person name="Salamov A."/>
            <person name="Andreopoulos B."/>
            <person name="Baker S."/>
            <person name="Barry K."/>
            <person name="Bills G."/>
            <person name="Bluhm B."/>
            <person name="Cannon C."/>
            <person name="Castanera R."/>
            <person name="Culley D."/>
            <person name="Daum C."/>
            <person name="Ezra D."/>
            <person name="Gonzalez J."/>
            <person name="Henrissat B."/>
            <person name="Kuo A."/>
            <person name="Liang C."/>
            <person name="Lipzen A."/>
            <person name="Lutzoni F."/>
            <person name="Magnuson J."/>
            <person name="Mondo S."/>
            <person name="Nolan M."/>
            <person name="Ohm R."/>
            <person name="Pangilinan J."/>
            <person name="Park H.-J."/>
            <person name="Ramirez L."/>
            <person name="Alfaro M."/>
            <person name="Sun H."/>
            <person name="Tritt A."/>
            <person name="Yoshinaga Y."/>
            <person name="Zwiers L.-H."/>
            <person name="Turgeon B."/>
            <person name="Goodwin S."/>
            <person name="Spatafora J."/>
            <person name="Crous P."/>
            <person name="Grigoriev I."/>
        </authorList>
    </citation>
    <scope>NUCLEOTIDE SEQUENCE</scope>
    <source>
        <strain evidence="2 4">CBS 304.34</strain>
    </source>
</reference>
<dbReference type="AlphaFoldDB" id="A0A6A6Z3G4"/>
<evidence type="ECO:0000313" key="3">
    <source>
        <dbReference type="Proteomes" id="UP000504636"/>
    </source>
</evidence>
<dbReference type="OrthoDB" id="3433125at2759"/>
<dbReference type="Proteomes" id="UP000504636">
    <property type="component" value="Unplaced"/>
</dbReference>
<gene>
    <name evidence="2 4" type="ORF">BDZ99DRAFT_372928</name>
</gene>
<reference evidence="4" key="3">
    <citation type="submission" date="2025-04" db="UniProtKB">
        <authorList>
            <consortium name="RefSeq"/>
        </authorList>
    </citation>
    <scope>IDENTIFICATION</scope>
    <source>
        <strain evidence="4">CBS 304.34</strain>
    </source>
</reference>
<dbReference type="EMBL" id="MU003694">
    <property type="protein sequence ID" value="KAF2815289.1"/>
    <property type="molecule type" value="Genomic_DNA"/>
</dbReference>
<dbReference type="PANTHER" id="PTHR38887">
    <property type="entry name" value="CHROMOSOME 21, WHOLE GENOME SHOTGUN SEQUENCE"/>
    <property type="match status" value="1"/>
</dbReference>
<dbReference type="PANTHER" id="PTHR38887:SF1">
    <property type="entry name" value="RAS MODIFICATION PROTEIN ERF4"/>
    <property type="match status" value="1"/>
</dbReference>